<comment type="caution">
    <text evidence="3">The sequence shown here is derived from an EMBL/GenBank/DDBJ whole genome shotgun (WGS) entry which is preliminary data.</text>
</comment>
<dbReference type="AlphaFoldDB" id="A0A543I054"/>
<keyword evidence="4" id="KW-1185">Reference proteome</keyword>
<dbReference type="InterPro" id="IPR000182">
    <property type="entry name" value="GNAT_dom"/>
</dbReference>
<organism evidence="3 4">
    <name type="scientific">Humibacillus xanthopallidus</name>
    <dbReference type="NCBI Taxonomy" id="412689"/>
    <lineage>
        <taxon>Bacteria</taxon>
        <taxon>Bacillati</taxon>
        <taxon>Actinomycetota</taxon>
        <taxon>Actinomycetes</taxon>
        <taxon>Micrococcales</taxon>
        <taxon>Intrasporangiaceae</taxon>
        <taxon>Humibacillus</taxon>
    </lineage>
</organism>
<accession>A0A543I054</accession>
<evidence type="ECO:0000259" key="2">
    <source>
        <dbReference type="PROSITE" id="PS51186"/>
    </source>
</evidence>
<dbReference type="GO" id="GO:0016747">
    <property type="term" value="F:acyltransferase activity, transferring groups other than amino-acyl groups"/>
    <property type="evidence" value="ECO:0007669"/>
    <property type="project" value="InterPro"/>
</dbReference>
<dbReference type="Gene3D" id="3.40.630.30">
    <property type="match status" value="1"/>
</dbReference>
<evidence type="ECO:0000313" key="3">
    <source>
        <dbReference type="EMBL" id="TQM63973.1"/>
    </source>
</evidence>
<evidence type="ECO:0000256" key="1">
    <source>
        <dbReference type="SAM" id="MobiDB-lite"/>
    </source>
</evidence>
<dbReference type="EMBL" id="VFPM01000001">
    <property type="protein sequence ID" value="TQM63973.1"/>
    <property type="molecule type" value="Genomic_DNA"/>
</dbReference>
<proteinExistence type="predicted"/>
<keyword evidence="3" id="KW-0808">Transferase</keyword>
<dbReference type="SUPFAM" id="SSF55729">
    <property type="entry name" value="Acyl-CoA N-acyltransferases (Nat)"/>
    <property type="match status" value="1"/>
</dbReference>
<dbReference type="InterPro" id="IPR016181">
    <property type="entry name" value="Acyl_CoA_acyltransferase"/>
</dbReference>
<gene>
    <name evidence="3" type="ORF">FBY41_0330</name>
</gene>
<feature type="region of interest" description="Disordered" evidence="1">
    <location>
        <begin position="1"/>
        <end position="20"/>
    </location>
</feature>
<protein>
    <submittedName>
        <fullName evidence="3">Acetyltransferase (GNAT) family protein</fullName>
    </submittedName>
</protein>
<evidence type="ECO:0000313" key="4">
    <source>
        <dbReference type="Proteomes" id="UP000316747"/>
    </source>
</evidence>
<dbReference type="Pfam" id="PF13508">
    <property type="entry name" value="Acetyltransf_7"/>
    <property type="match status" value="1"/>
</dbReference>
<dbReference type="Proteomes" id="UP000316747">
    <property type="component" value="Unassembled WGS sequence"/>
</dbReference>
<feature type="domain" description="N-acetyltransferase" evidence="2">
    <location>
        <begin position="133"/>
        <end position="264"/>
    </location>
</feature>
<sequence length="264" mass="27682">MLPEEGEYLTTGWEDDLDPGDSVERQAVLAHVSWARALTGAARGDFAEGPHWCAGSGGGASALLNWAIVTSPPRDWASTVEGLSAAYPAGVSAIVISPFPTPDLSAHGLALVGHPPLMFRPTSTVTATPTTPLEVREATTAQELQDAERVLIEGYPMPDMAGLPPGDFYRPDVVVGPTRVFVGYDDGVPVATAAAHSAAGVTVVENVAVLSTARGKGAGAALTWAATTAWPEQAAVLIASDDGQPVYERLGYLRIVRWTCWLRP</sequence>
<reference evidence="3 4" key="1">
    <citation type="submission" date="2019-06" db="EMBL/GenBank/DDBJ databases">
        <title>Genome sequencing of plant associated microbes to promote plant fitness in Sorghum bicolor and Oryza sativa.</title>
        <authorList>
            <person name="Coleman-Derr D."/>
        </authorList>
    </citation>
    <scope>NUCLEOTIDE SEQUENCE [LARGE SCALE GENOMIC DNA]</scope>
    <source>
        <strain evidence="3 4">KV-663</strain>
    </source>
</reference>
<dbReference type="PROSITE" id="PS51186">
    <property type="entry name" value="GNAT"/>
    <property type="match status" value="1"/>
</dbReference>
<name>A0A543I054_9MICO</name>